<organism evidence="2 3">
    <name type="scientific">Nonomuraea aridisoli</name>
    <dbReference type="NCBI Taxonomy" id="2070368"/>
    <lineage>
        <taxon>Bacteria</taxon>
        <taxon>Bacillati</taxon>
        <taxon>Actinomycetota</taxon>
        <taxon>Actinomycetes</taxon>
        <taxon>Streptosporangiales</taxon>
        <taxon>Streptosporangiaceae</taxon>
        <taxon>Nonomuraea</taxon>
    </lineage>
</organism>
<sequence length="135" mass="13657">MTGPHDRGPLAEHPPLHTDPDLASQDRASQDRAPQDRATRNRAPRDRGIRIGAVRDGAMAALAGSVSGGAALERAVSAVLVALAEGAARRGGPIPAGLPGELAAQVAAALTQVPAGDARSACPLYTSDAADDLTR</sequence>
<feature type="region of interest" description="Disordered" evidence="1">
    <location>
        <begin position="1"/>
        <end position="51"/>
    </location>
</feature>
<keyword evidence="3" id="KW-1185">Reference proteome</keyword>
<feature type="non-terminal residue" evidence="2">
    <location>
        <position position="135"/>
    </location>
</feature>
<comment type="caution">
    <text evidence="2">The sequence shown here is derived from an EMBL/GenBank/DDBJ whole genome shotgun (WGS) entry which is preliminary data.</text>
</comment>
<name>A0A2W2DQZ1_9ACTN</name>
<evidence type="ECO:0000313" key="2">
    <source>
        <dbReference type="EMBL" id="PZG12631.1"/>
    </source>
</evidence>
<dbReference type="AlphaFoldDB" id="A0A2W2DQZ1"/>
<gene>
    <name evidence="2" type="ORF">C1J01_32190</name>
</gene>
<evidence type="ECO:0000256" key="1">
    <source>
        <dbReference type="SAM" id="MobiDB-lite"/>
    </source>
</evidence>
<dbReference type="Proteomes" id="UP000249304">
    <property type="component" value="Unassembled WGS sequence"/>
</dbReference>
<dbReference type="EMBL" id="POUD01000180">
    <property type="protein sequence ID" value="PZG12631.1"/>
    <property type="molecule type" value="Genomic_DNA"/>
</dbReference>
<proteinExistence type="predicted"/>
<accession>A0A2W2DQZ1</accession>
<evidence type="ECO:0000313" key="3">
    <source>
        <dbReference type="Proteomes" id="UP000249304"/>
    </source>
</evidence>
<feature type="compositionally biased region" description="Basic and acidic residues" evidence="1">
    <location>
        <begin position="1"/>
        <end position="20"/>
    </location>
</feature>
<reference evidence="2 3" key="1">
    <citation type="submission" date="2018-01" db="EMBL/GenBank/DDBJ databases">
        <title>Draft genome sequence of Nonomuraea sp. KC333.</title>
        <authorList>
            <person name="Sahin N."/>
            <person name="Saygin H."/>
            <person name="Ay H."/>
        </authorList>
    </citation>
    <scope>NUCLEOTIDE SEQUENCE [LARGE SCALE GENOMIC DNA]</scope>
    <source>
        <strain evidence="2 3">KC333</strain>
    </source>
</reference>
<feature type="compositionally biased region" description="Basic and acidic residues" evidence="1">
    <location>
        <begin position="28"/>
        <end position="49"/>
    </location>
</feature>
<protein>
    <submittedName>
        <fullName evidence="2">Uncharacterized protein</fullName>
    </submittedName>
</protein>